<evidence type="ECO:0000256" key="1">
    <source>
        <dbReference type="SAM" id="Phobius"/>
    </source>
</evidence>
<keyword evidence="1" id="KW-0812">Transmembrane</keyword>
<protein>
    <submittedName>
        <fullName evidence="2">Uncharacterized protein</fullName>
    </submittedName>
</protein>
<sequence length="159" mass="18135">MIAGGFGILHDQVTYTISPEYFTRMKFDQFRWADVGLPERVFVAEIGFLATWWVGLIAAWFLARIAMRKFESPEKRVMQAMAVMVGITLAFGALGYFLGPAMFENRKDWLYALREMKVTDLNAFYQVSGIHLGSYAGALIGWITMMVCFLKARDGRPRI</sequence>
<gene>
    <name evidence="2" type="ORF">JIN84_01205</name>
</gene>
<dbReference type="EMBL" id="JAENIK010000002">
    <property type="protein sequence ID" value="MBK1814225.1"/>
    <property type="molecule type" value="Genomic_DNA"/>
</dbReference>
<dbReference type="RefSeq" id="WP_200349191.1">
    <property type="nucleotide sequence ID" value="NZ_JAENIK010000002.1"/>
</dbReference>
<proteinExistence type="predicted"/>
<organism evidence="2 3">
    <name type="scientific">Luteolibacter yonseiensis</name>
    <dbReference type="NCBI Taxonomy" id="1144680"/>
    <lineage>
        <taxon>Bacteria</taxon>
        <taxon>Pseudomonadati</taxon>
        <taxon>Verrucomicrobiota</taxon>
        <taxon>Verrucomicrobiia</taxon>
        <taxon>Verrucomicrobiales</taxon>
        <taxon>Verrucomicrobiaceae</taxon>
        <taxon>Luteolibacter</taxon>
    </lineage>
</organism>
<dbReference type="AlphaFoldDB" id="A0A934R2Q7"/>
<reference evidence="2" key="1">
    <citation type="submission" date="2021-01" db="EMBL/GenBank/DDBJ databases">
        <title>Modified the classification status of verrucomicrobia.</title>
        <authorList>
            <person name="Feng X."/>
        </authorList>
    </citation>
    <scope>NUCLEOTIDE SEQUENCE</scope>
    <source>
        <strain evidence="2">JCM 18052</strain>
    </source>
</reference>
<evidence type="ECO:0000313" key="3">
    <source>
        <dbReference type="Proteomes" id="UP000600139"/>
    </source>
</evidence>
<feature type="transmembrane region" description="Helical" evidence="1">
    <location>
        <begin position="82"/>
        <end position="103"/>
    </location>
</feature>
<feature type="transmembrane region" description="Helical" evidence="1">
    <location>
        <begin position="123"/>
        <end position="150"/>
    </location>
</feature>
<comment type="caution">
    <text evidence="2">The sequence shown here is derived from an EMBL/GenBank/DDBJ whole genome shotgun (WGS) entry which is preliminary data.</text>
</comment>
<keyword evidence="3" id="KW-1185">Reference proteome</keyword>
<feature type="transmembrane region" description="Helical" evidence="1">
    <location>
        <begin position="41"/>
        <end position="62"/>
    </location>
</feature>
<accession>A0A934R2Q7</accession>
<dbReference type="Proteomes" id="UP000600139">
    <property type="component" value="Unassembled WGS sequence"/>
</dbReference>
<evidence type="ECO:0000313" key="2">
    <source>
        <dbReference type="EMBL" id="MBK1814225.1"/>
    </source>
</evidence>
<name>A0A934R2Q7_9BACT</name>
<keyword evidence="1" id="KW-0472">Membrane</keyword>
<keyword evidence="1" id="KW-1133">Transmembrane helix</keyword>